<feature type="non-terminal residue" evidence="1">
    <location>
        <position position="1"/>
    </location>
</feature>
<name>A0A9P4NZ76_9PEZI</name>
<dbReference type="OrthoDB" id="5397183at2759"/>
<organism evidence="1 2">
    <name type="scientific">Tothia fuscella</name>
    <dbReference type="NCBI Taxonomy" id="1048955"/>
    <lineage>
        <taxon>Eukaryota</taxon>
        <taxon>Fungi</taxon>
        <taxon>Dikarya</taxon>
        <taxon>Ascomycota</taxon>
        <taxon>Pezizomycotina</taxon>
        <taxon>Dothideomycetes</taxon>
        <taxon>Pleosporomycetidae</taxon>
        <taxon>Venturiales</taxon>
        <taxon>Cylindrosympodiaceae</taxon>
        <taxon>Tothia</taxon>
    </lineage>
</organism>
<dbReference type="AlphaFoldDB" id="A0A9P4NZ76"/>
<evidence type="ECO:0000313" key="2">
    <source>
        <dbReference type="Proteomes" id="UP000800235"/>
    </source>
</evidence>
<proteinExistence type="predicted"/>
<protein>
    <submittedName>
        <fullName evidence="1">Uncharacterized protein</fullName>
    </submittedName>
</protein>
<comment type="caution">
    <text evidence="1">The sequence shown here is derived from an EMBL/GenBank/DDBJ whole genome shotgun (WGS) entry which is preliminary data.</text>
</comment>
<accession>A0A9P4NZ76</accession>
<sequence>IVRPPFPTPIRDRSPIIGITASSRLRTCFRVGEALNAGCSAVRNSGNMTSNTILIELYAKISSSHREEGGGVKQYFTFVDLFTEDRPPFVQGICECWKASELWEYDCGRFITGAGGELEENKLCRTVGRMRREGKGWRFVVLNIWEATWDDVEYARAIICG</sequence>
<gene>
    <name evidence="1" type="ORF">EJ08DRAFT_564284</name>
</gene>
<dbReference type="Proteomes" id="UP000800235">
    <property type="component" value="Unassembled WGS sequence"/>
</dbReference>
<keyword evidence="2" id="KW-1185">Reference proteome</keyword>
<dbReference type="EMBL" id="MU007017">
    <property type="protein sequence ID" value="KAF2434367.1"/>
    <property type="molecule type" value="Genomic_DNA"/>
</dbReference>
<evidence type="ECO:0000313" key="1">
    <source>
        <dbReference type="EMBL" id="KAF2434367.1"/>
    </source>
</evidence>
<reference evidence="1" key="1">
    <citation type="journal article" date="2020" name="Stud. Mycol.">
        <title>101 Dothideomycetes genomes: a test case for predicting lifestyles and emergence of pathogens.</title>
        <authorList>
            <person name="Haridas S."/>
            <person name="Albert R."/>
            <person name="Binder M."/>
            <person name="Bloem J."/>
            <person name="Labutti K."/>
            <person name="Salamov A."/>
            <person name="Andreopoulos B."/>
            <person name="Baker S."/>
            <person name="Barry K."/>
            <person name="Bills G."/>
            <person name="Bluhm B."/>
            <person name="Cannon C."/>
            <person name="Castanera R."/>
            <person name="Culley D."/>
            <person name="Daum C."/>
            <person name="Ezra D."/>
            <person name="Gonzalez J."/>
            <person name="Henrissat B."/>
            <person name="Kuo A."/>
            <person name="Liang C."/>
            <person name="Lipzen A."/>
            <person name="Lutzoni F."/>
            <person name="Magnuson J."/>
            <person name="Mondo S."/>
            <person name="Nolan M."/>
            <person name="Ohm R."/>
            <person name="Pangilinan J."/>
            <person name="Park H.-J."/>
            <person name="Ramirez L."/>
            <person name="Alfaro M."/>
            <person name="Sun H."/>
            <person name="Tritt A."/>
            <person name="Yoshinaga Y."/>
            <person name="Zwiers L.-H."/>
            <person name="Turgeon B."/>
            <person name="Goodwin S."/>
            <person name="Spatafora J."/>
            <person name="Crous P."/>
            <person name="Grigoriev I."/>
        </authorList>
    </citation>
    <scope>NUCLEOTIDE SEQUENCE</scope>
    <source>
        <strain evidence="1">CBS 130266</strain>
    </source>
</reference>
<feature type="non-terminal residue" evidence="1">
    <location>
        <position position="161"/>
    </location>
</feature>